<keyword evidence="3" id="KW-1185">Reference proteome</keyword>
<dbReference type="EMBL" id="KZ678130">
    <property type="protein sequence ID" value="PSN72354.1"/>
    <property type="molecule type" value="Genomic_DNA"/>
</dbReference>
<evidence type="ECO:0000313" key="3">
    <source>
        <dbReference type="Proteomes" id="UP000240883"/>
    </source>
</evidence>
<evidence type="ECO:0000256" key="1">
    <source>
        <dbReference type="SAM" id="MobiDB-lite"/>
    </source>
</evidence>
<organism evidence="2 3">
    <name type="scientific">Corynespora cassiicola Philippines</name>
    <dbReference type="NCBI Taxonomy" id="1448308"/>
    <lineage>
        <taxon>Eukaryota</taxon>
        <taxon>Fungi</taxon>
        <taxon>Dikarya</taxon>
        <taxon>Ascomycota</taxon>
        <taxon>Pezizomycotina</taxon>
        <taxon>Dothideomycetes</taxon>
        <taxon>Pleosporomycetidae</taxon>
        <taxon>Pleosporales</taxon>
        <taxon>Corynesporascaceae</taxon>
        <taxon>Corynespora</taxon>
    </lineage>
</organism>
<evidence type="ECO:0000313" key="2">
    <source>
        <dbReference type="EMBL" id="PSN72354.1"/>
    </source>
</evidence>
<name>A0A2T2P3U3_CORCC</name>
<sequence>MQRGRPLGHAGDGWGRDSRGRGEDRHGPSGLGRPGATRGSGSRPGAGAGRKGVVAGGVQPECLASSSAGGRMLYKRVLPLLLRPCDLATWRHGVLVMLGPAAGYVKQRLFYSGAVLPWPAQPWGWSWGRRAGVTKKGPGSTTTSHVHLCLYRTITCLLAPST</sequence>
<proteinExistence type="predicted"/>
<feature type="compositionally biased region" description="Basic and acidic residues" evidence="1">
    <location>
        <begin position="14"/>
        <end position="27"/>
    </location>
</feature>
<feature type="region of interest" description="Disordered" evidence="1">
    <location>
        <begin position="1"/>
        <end position="53"/>
    </location>
</feature>
<dbReference type="AlphaFoldDB" id="A0A2T2P3U3"/>
<dbReference type="Proteomes" id="UP000240883">
    <property type="component" value="Unassembled WGS sequence"/>
</dbReference>
<protein>
    <submittedName>
        <fullName evidence="2">Uncharacterized protein</fullName>
    </submittedName>
</protein>
<reference evidence="2 3" key="1">
    <citation type="journal article" date="2018" name="Front. Microbiol.">
        <title>Genome-Wide Analysis of Corynespora cassiicola Leaf Fall Disease Putative Effectors.</title>
        <authorList>
            <person name="Lopez D."/>
            <person name="Ribeiro S."/>
            <person name="Label P."/>
            <person name="Fumanal B."/>
            <person name="Venisse J.S."/>
            <person name="Kohler A."/>
            <person name="de Oliveira R.R."/>
            <person name="Labutti K."/>
            <person name="Lipzen A."/>
            <person name="Lail K."/>
            <person name="Bauer D."/>
            <person name="Ohm R.A."/>
            <person name="Barry K.W."/>
            <person name="Spatafora J."/>
            <person name="Grigoriev I.V."/>
            <person name="Martin F.M."/>
            <person name="Pujade-Renaud V."/>
        </authorList>
    </citation>
    <scope>NUCLEOTIDE SEQUENCE [LARGE SCALE GENOMIC DNA]</scope>
    <source>
        <strain evidence="2 3">Philippines</strain>
    </source>
</reference>
<accession>A0A2T2P3U3</accession>
<gene>
    <name evidence="2" type="ORF">BS50DRAFT_249631</name>
</gene>